<dbReference type="Proteomes" id="UP001140234">
    <property type="component" value="Unassembled WGS sequence"/>
</dbReference>
<accession>A0ACC1K226</accession>
<evidence type="ECO:0000313" key="1">
    <source>
        <dbReference type="EMBL" id="KAJ2771864.1"/>
    </source>
</evidence>
<name>A0ACC1K226_9FUNG</name>
<comment type="caution">
    <text evidence="1">The sequence shown here is derived from an EMBL/GenBank/DDBJ whole genome shotgun (WGS) entry which is preliminary data.</text>
</comment>
<sequence length="652" mass="68157">MTAEPPTSPVSPVSPSGARSSLGLHSGIGSLGGGISTRTVSGAAKAENARLSRTRSVTEARAAAGAAAPAGSGERRHRGTRRQSEDVMRTMRSLDRQYGRRRRLNTDQPATGGGGGGGDASGSTKGGSGDALPALRRGDSRALFAPLVLPQAEAVVVEGRKTPSAQSAAPEPSRLAQLMVAAGRLVRPQDRGGVRSQDRGVRPRASMPLINGMHRPPQRTRSQVAHKPRDELTGALTMKSVEIRGGRIMLDDPSSSEASDSDDGGSSSDGDGDGDGGGGGTGMAAAAPLHREPGLRAPGGAVRSSIASSVYSGMGDPYEWEDALRQRWYARRCLGQRQPFASVHRLARAEHDSGQPFPLLNDLRQVLDERACELAGAADGNDCVGVLLCTDAIVVCAGGPGGSRQPLRAVEFGERLDVRVDGDAAAVVVASPEDGGGPMQLQFPAGGAREWAELACAAQARFVSELQDLRLDEEDYLDCPPAPLLHRGRSSIAGANTVSAAGALPRLRNNAQGGVYWVPDAETSVCMVCRKTTFSMMVRRHHCRACGLVICYRCSDVRDPGHRRLCLRCSAAYRPHTVRSKPSSLALAPPVSVSDSLPPPLPAAAPAVAGQADAATAEPTVDTPPAALRRKPDRHARRPLSSLFAPKPSQSS</sequence>
<protein>
    <submittedName>
        <fullName evidence="1">Uncharacterized protein</fullName>
    </submittedName>
</protein>
<proteinExistence type="predicted"/>
<reference evidence="1" key="1">
    <citation type="submission" date="2022-07" db="EMBL/GenBank/DDBJ databases">
        <title>Phylogenomic reconstructions and comparative analyses of Kickxellomycotina fungi.</title>
        <authorList>
            <person name="Reynolds N.K."/>
            <person name="Stajich J.E."/>
            <person name="Barry K."/>
            <person name="Grigoriev I.V."/>
            <person name="Crous P."/>
            <person name="Smith M.E."/>
        </authorList>
    </citation>
    <scope>NUCLEOTIDE SEQUENCE</scope>
    <source>
        <strain evidence="1">CBS 109366</strain>
    </source>
</reference>
<evidence type="ECO:0000313" key="2">
    <source>
        <dbReference type="Proteomes" id="UP001140234"/>
    </source>
</evidence>
<keyword evidence="2" id="KW-1185">Reference proteome</keyword>
<organism evidence="1 2">
    <name type="scientific">Coemansia nantahalensis</name>
    <dbReference type="NCBI Taxonomy" id="2789366"/>
    <lineage>
        <taxon>Eukaryota</taxon>
        <taxon>Fungi</taxon>
        <taxon>Fungi incertae sedis</taxon>
        <taxon>Zoopagomycota</taxon>
        <taxon>Kickxellomycotina</taxon>
        <taxon>Kickxellomycetes</taxon>
        <taxon>Kickxellales</taxon>
        <taxon>Kickxellaceae</taxon>
        <taxon>Coemansia</taxon>
    </lineage>
</organism>
<gene>
    <name evidence="1" type="ORF">IWQ57_002015</name>
</gene>
<dbReference type="EMBL" id="JANBUJ010000465">
    <property type="protein sequence ID" value="KAJ2771864.1"/>
    <property type="molecule type" value="Genomic_DNA"/>
</dbReference>